<protein>
    <submittedName>
        <fullName evidence="2">Uncharacterized protein</fullName>
    </submittedName>
</protein>
<evidence type="ECO:0000313" key="2">
    <source>
        <dbReference type="EMBL" id="KAK1299425.1"/>
    </source>
</evidence>
<comment type="caution">
    <text evidence="2">The sequence shown here is derived from an EMBL/GenBank/DDBJ whole genome shotgun (WGS) entry which is preliminary data.</text>
</comment>
<feature type="transmembrane region" description="Helical" evidence="1">
    <location>
        <begin position="20"/>
        <end position="43"/>
    </location>
</feature>
<dbReference type="AlphaFoldDB" id="A0AAV9DE14"/>
<keyword evidence="1" id="KW-1133">Transmembrane helix</keyword>
<evidence type="ECO:0000313" key="3">
    <source>
        <dbReference type="Proteomes" id="UP001180020"/>
    </source>
</evidence>
<dbReference type="EMBL" id="JAUJYO010000014">
    <property type="protein sequence ID" value="KAK1299425.1"/>
    <property type="molecule type" value="Genomic_DNA"/>
</dbReference>
<accession>A0AAV9DE14</accession>
<dbReference type="Proteomes" id="UP001180020">
    <property type="component" value="Unassembled WGS sequence"/>
</dbReference>
<name>A0AAV9DE14_ACOCL</name>
<keyword evidence="1" id="KW-0472">Membrane</keyword>
<evidence type="ECO:0000256" key="1">
    <source>
        <dbReference type="SAM" id="Phobius"/>
    </source>
</evidence>
<gene>
    <name evidence="2" type="ORF">QJS10_CPB14g01478</name>
</gene>
<reference evidence="2" key="2">
    <citation type="submission" date="2023-06" db="EMBL/GenBank/DDBJ databases">
        <authorList>
            <person name="Ma L."/>
            <person name="Liu K.-W."/>
            <person name="Li Z."/>
            <person name="Hsiao Y.-Y."/>
            <person name="Qi Y."/>
            <person name="Fu T."/>
            <person name="Tang G."/>
            <person name="Zhang D."/>
            <person name="Sun W.-H."/>
            <person name="Liu D.-K."/>
            <person name="Li Y."/>
            <person name="Chen G.-Z."/>
            <person name="Liu X.-D."/>
            <person name="Liao X.-Y."/>
            <person name="Jiang Y.-T."/>
            <person name="Yu X."/>
            <person name="Hao Y."/>
            <person name="Huang J."/>
            <person name="Zhao X.-W."/>
            <person name="Ke S."/>
            <person name="Chen Y.-Y."/>
            <person name="Wu W.-L."/>
            <person name="Hsu J.-L."/>
            <person name="Lin Y.-F."/>
            <person name="Huang M.-D."/>
            <person name="Li C.-Y."/>
            <person name="Huang L."/>
            <person name="Wang Z.-W."/>
            <person name="Zhao X."/>
            <person name="Zhong W.-Y."/>
            <person name="Peng D.-H."/>
            <person name="Ahmad S."/>
            <person name="Lan S."/>
            <person name="Zhang J.-S."/>
            <person name="Tsai W.-C."/>
            <person name="Van De Peer Y."/>
            <person name="Liu Z.-J."/>
        </authorList>
    </citation>
    <scope>NUCLEOTIDE SEQUENCE</scope>
    <source>
        <strain evidence="2">CP</strain>
        <tissue evidence="2">Leaves</tissue>
    </source>
</reference>
<keyword evidence="1" id="KW-0812">Transmembrane</keyword>
<sequence>MMRATMNLWQFSLSEMVTDYVRILISGYLSLSLFFFFCHIYGIECWGRPCFP</sequence>
<keyword evidence="3" id="KW-1185">Reference proteome</keyword>
<proteinExistence type="predicted"/>
<reference evidence="2" key="1">
    <citation type="journal article" date="2023" name="Nat. Commun.">
        <title>Diploid and tetraploid genomes of Acorus and the evolution of monocots.</title>
        <authorList>
            <person name="Ma L."/>
            <person name="Liu K.W."/>
            <person name="Li Z."/>
            <person name="Hsiao Y.Y."/>
            <person name="Qi Y."/>
            <person name="Fu T."/>
            <person name="Tang G.D."/>
            <person name="Zhang D."/>
            <person name="Sun W.H."/>
            <person name="Liu D.K."/>
            <person name="Li Y."/>
            <person name="Chen G.Z."/>
            <person name="Liu X.D."/>
            <person name="Liao X.Y."/>
            <person name="Jiang Y.T."/>
            <person name="Yu X."/>
            <person name="Hao Y."/>
            <person name="Huang J."/>
            <person name="Zhao X.W."/>
            <person name="Ke S."/>
            <person name="Chen Y.Y."/>
            <person name="Wu W.L."/>
            <person name="Hsu J.L."/>
            <person name="Lin Y.F."/>
            <person name="Huang M.D."/>
            <person name="Li C.Y."/>
            <person name="Huang L."/>
            <person name="Wang Z.W."/>
            <person name="Zhao X."/>
            <person name="Zhong W.Y."/>
            <person name="Peng D.H."/>
            <person name="Ahmad S."/>
            <person name="Lan S."/>
            <person name="Zhang J.S."/>
            <person name="Tsai W.C."/>
            <person name="Van de Peer Y."/>
            <person name="Liu Z.J."/>
        </authorList>
    </citation>
    <scope>NUCLEOTIDE SEQUENCE</scope>
    <source>
        <strain evidence="2">CP</strain>
    </source>
</reference>
<organism evidence="2 3">
    <name type="scientific">Acorus calamus</name>
    <name type="common">Sweet flag</name>
    <dbReference type="NCBI Taxonomy" id="4465"/>
    <lineage>
        <taxon>Eukaryota</taxon>
        <taxon>Viridiplantae</taxon>
        <taxon>Streptophyta</taxon>
        <taxon>Embryophyta</taxon>
        <taxon>Tracheophyta</taxon>
        <taxon>Spermatophyta</taxon>
        <taxon>Magnoliopsida</taxon>
        <taxon>Liliopsida</taxon>
        <taxon>Acoraceae</taxon>
        <taxon>Acorus</taxon>
    </lineage>
</organism>